<protein>
    <submittedName>
        <fullName evidence="3">Uncharacterized protein</fullName>
    </submittedName>
</protein>
<dbReference type="eggNOG" id="ENOG5033VE0">
    <property type="taxonomic scope" value="Bacteria"/>
</dbReference>
<sequence>MVVVGRNRSRQCRARWRDILVAVSIAVTAALGAPAVITSAAPAPAPAPTTPTAFDLSRYQPVGAGQFRPVDYADNGRAFLRIGGWLCQIGPGYRYVGCQGHPPTAPPRVRGAAISGDQQGPWWVPDTSDYRFGAPSGFAPPTLPVGSRVTIAGVTCTAPGPGVAACRTGSRALIFTRAWHKFYFPAGDTAHSANPAPRYLPPSLRGSAQLPAQPQLPT</sequence>
<dbReference type="OrthoDB" id="4380409at2"/>
<evidence type="ECO:0000256" key="2">
    <source>
        <dbReference type="SAM" id="SignalP"/>
    </source>
</evidence>
<proteinExistence type="predicted"/>
<feature type="region of interest" description="Disordered" evidence="1">
    <location>
        <begin position="194"/>
        <end position="218"/>
    </location>
</feature>
<reference evidence="3 4" key="1">
    <citation type="submission" date="2012-08" db="EMBL/GenBank/DDBJ databases">
        <title>Whole genome shotgun sequence of Gordonia rhizosphera NBRC 16068.</title>
        <authorList>
            <person name="Takarada H."/>
            <person name="Isaki S."/>
            <person name="Hosoyama A."/>
            <person name="Tsuchikane K."/>
            <person name="Katsumata H."/>
            <person name="Baba S."/>
            <person name="Ohji S."/>
            <person name="Yamazaki S."/>
            <person name="Fujita N."/>
        </authorList>
    </citation>
    <scope>NUCLEOTIDE SEQUENCE [LARGE SCALE GENOMIC DNA]</scope>
    <source>
        <strain evidence="3 4">NBRC 16068</strain>
    </source>
</reference>
<dbReference type="AlphaFoldDB" id="K6W996"/>
<evidence type="ECO:0000313" key="4">
    <source>
        <dbReference type="Proteomes" id="UP000008363"/>
    </source>
</evidence>
<dbReference type="Proteomes" id="UP000008363">
    <property type="component" value="Unassembled WGS sequence"/>
</dbReference>
<dbReference type="RefSeq" id="WP_006330442.1">
    <property type="nucleotide sequence ID" value="NZ_BAHC01000040.1"/>
</dbReference>
<evidence type="ECO:0000313" key="3">
    <source>
        <dbReference type="EMBL" id="GAB88777.1"/>
    </source>
</evidence>
<gene>
    <name evidence="3" type="ORF">GORHZ_040_00100</name>
</gene>
<comment type="caution">
    <text evidence="3">The sequence shown here is derived from an EMBL/GenBank/DDBJ whole genome shotgun (WGS) entry which is preliminary data.</text>
</comment>
<evidence type="ECO:0000256" key="1">
    <source>
        <dbReference type="SAM" id="MobiDB-lite"/>
    </source>
</evidence>
<keyword evidence="2" id="KW-0732">Signal</keyword>
<keyword evidence="4" id="KW-1185">Reference proteome</keyword>
<feature type="signal peptide" evidence="2">
    <location>
        <begin position="1"/>
        <end position="35"/>
    </location>
</feature>
<feature type="chain" id="PRO_5039662334" evidence="2">
    <location>
        <begin position="36"/>
        <end position="218"/>
    </location>
</feature>
<dbReference type="EMBL" id="BAHC01000040">
    <property type="protein sequence ID" value="GAB88777.1"/>
    <property type="molecule type" value="Genomic_DNA"/>
</dbReference>
<name>K6W996_9ACTN</name>
<accession>K6W996</accession>
<organism evidence="3 4">
    <name type="scientific">Gordonia rhizosphera NBRC 16068</name>
    <dbReference type="NCBI Taxonomy" id="1108045"/>
    <lineage>
        <taxon>Bacteria</taxon>
        <taxon>Bacillati</taxon>
        <taxon>Actinomycetota</taxon>
        <taxon>Actinomycetes</taxon>
        <taxon>Mycobacteriales</taxon>
        <taxon>Gordoniaceae</taxon>
        <taxon>Gordonia</taxon>
    </lineage>
</organism>